<keyword evidence="3 4" id="KW-0456">Lyase</keyword>
<evidence type="ECO:0000256" key="3">
    <source>
        <dbReference type="ARBA" id="ARBA00023239"/>
    </source>
</evidence>
<accession>A0A7G8BJ68</accession>
<dbReference type="KEGG" id="adin:H7849_00745"/>
<reference evidence="5 6" key="1">
    <citation type="submission" date="2020-08" db="EMBL/GenBank/DDBJ databases">
        <title>Edaphobacter telluris sp. nov. and Acidobacterium dinghuensis sp. nov., two acidobacteria isolated from forest soil.</title>
        <authorList>
            <person name="Fu J."/>
            <person name="Qiu L."/>
        </authorList>
    </citation>
    <scope>NUCLEOTIDE SEQUENCE [LARGE SCALE GENOMIC DNA]</scope>
    <source>
        <strain evidence="5">4Y35</strain>
    </source>
</reference>
<dbReference type="HAMAP" id="MF_00995">
    <property type="entry name" value="MqnA"/>
    <property type="match status" value="1"/>
</dbReference>
<dbReference type="PANTHER" id="PTHR37690:SF1">
    <property type="entry name" value="CHORISMATE DEHYDRATASE"/>
    <property type="match status" value="1"/>
</dbReference>
<dbReference type="CDD" id="cd13634">
    <property type="entry name" value="PBP2_Sco4506"/>
    <property type="match status" value="1"/>
</dbReference>
<proteinExistence type="inferred from homology"/>
<evidence type="ECO:0000256" key="4">
    <source>
        <dbReference type="HAMAP-Rule" id="MF_00995"/>
    </source>
</evidence>
<dbReference type="SUPFAM" id="SSF53850">
    <property type="entry name" value="Periplasmic binding protein-like II"/>
    <property type="match status" value="1"/>
</dbReference>
<evidence type="ECO:0000256" key="1">
    <source>
        <dbReference type="ARBA" id="ARBA00004863"/>
    </source>
</evidence>
<name>A0A7G8BJ68_9BACT</name>
<dbReference type="RefSeq" id="WP_186743542.1">
    <property type="nucleotide sequence ID" value="NZ_CP060394.1"/>
</dbReference>
<dbReference type="Pfam" id="PF02621">
    <property type="entry name" value="VitK2_biosynth"/>
    <property type="match status" value="1"/>
</dbReference>
<evidence type="ECO:0000313" key="5">
    <source>
        <dbReference type="EMBL" id="QNI32588.1"/>
    </source>
</evidence>
<protein>
    <recommendedName>
        <fullName evidence="4">Chorismate dehydratase</fullName>
        <ecNumber evidence="4">4.2.1.151</ecNumber>
    </recommendedName>
    <alternativeName>
        <fullName evidence="4">Menaquinone biosynthetic enzyme MqnA</fullName>
    </alternativeName>
</protein>
<dbReference type="AlphaFoldDB" id="A0A7G8BJ68"/>
<dbReference type="GO" id="GO:0009234">
    <property type="term" value="P:menaquinone biosynthetic process"/>
    <property type="evidence" value="ECO:0007669"/>
    <property type="project" value="UniProtKB-UniRule"/>
</dbReference>
<dbReference type="InterPro" id="IPR030868">
    <property type="entry name" value="MqnA"/>
</dbReference>
<dbReference type="PANTHER" id="PTHR37690">
    <property type="entry name" value="CHORISMATE DEHYDRATASE"/>
    <property type="match status" value="1"/>
</dbReference>
<evidence type="ECO:0000313" key="6">
    <source>
        <dbReference type="Proteomes" id="UP000515312"/>
    </source>
</evidence>
<comment type="catalytic activity">
    <reaction evidence="4">
        <text>chorismate = 3-[(1-carboxyvinyl)-oxy]benzoate + H2O</text>
        <dbReference type="Rhea" id="RHEA:40051"/>
        <dbReference type="ChEBI" id="CHEBI:15377"/>
        <dbReference type="ChEBI" id="CHEBI:29748"/>
        <dbReference type="ChEBI" id="CHEBI:76981"/>
        <dbReference type="EC" id="4.2.1.151"/>
    </reaction>
</comment>
<dbReference type="InterPro" id="IPR003773">
    <property type="entry name" value="Menaquinone_biosynth"/>
</dbReference>
<comment type="pathway">
    <text evidence="1 4">Quinol/quinone metabolism; menaquinone biosynthesis.</text>
</comment>
<dbReference type="EMBL" id="CP060394">
    <property type="protein sequence ID" value="QNI32588.1"/>
    <property type="molecule type" value="Genomic_DNA"/>
</dbReference>
<sequence length="285" mass="31712">MRLLKIAAINFLNPAPLMWDFEHEPGKSRLAERYSIHQTTPAACADELVQGTADIGLVPVATYASEPSLAVVPGCTIASLGDIRSILLVVRHADGVKGVRRIALDTSSRTSAVYTRILFHKYWNAAAEFVPHAPDLEAMLKVADAALLIGDPALLALEDREAREQRTGEKLMYLDLGHEWHALTGSAWVSAFWAVRLEGLRDASVRAESLVRDFQESRNNGLAHVDDLVAEWSRRLAVPAQTIHAYLTRNIHYHLDAACLEGLRLFYRYGIECRALPIVPELRFL</sequence>
<gene>
    <name evidence="4" type="primary">mqnA</name>
    <name evidence="5" type="ORF">H7849_00745</name>
</gene>
<keyword evidence="6" id="KW-1185">Reference proteome</keyword>
<comment type="similarity">
    <text evidence="4">Belongs to the MqnA/MqnD family. MqnA subfamily.</text>
</comment>
<dbReference type="Gene3D" id="3.40.190.10">
    <property type="entry name" value="Periplasmic binding protein-like II"/>
    <property type="match status" value="2"/>
</dbReference>
<keyword evidence="2 4" id="KW-0474">Menaquinone biosynthesis</keyword>
<dbReference type="GO" id="GO:0016836">
    <property type="term" value="F:hydro-lyase activity"/>
    <property type="evidence" value="ECO:0007669"/>
    <property type="project" value="UniProtKB-UniRule"/>
</dbReference>
<evidence type="ECO:0000256" key="2">
    <source>
        <dbReference type="ARBA" id="ARBA00022428"/>
    </source>
</evidence>
<dbReference type="EC" id="4.2.1.151" evidence="4"/>
<organism evidence="5 6">
    <name type="scientific">Alloacidobacterium dinghuense</name>
    <dbReference type="NCBI Taxonomy" id="2763107"/>
    <lineage>
        <taxon>Bacteria</taxon>
        <taxon>Pseudomonadati</taxon>
        <taxon>Acidobacteriota</taxon>
        <taxon>Terriglobia</taxon>
        <taxon>Terriglobales</taxon>
        <taxon>Acidobacteriaceae</taxon>
        <taxon>Alloacidobacterium</taxon>
    </lineage>
</organism>
<dbReference type="Proteomes" id="UP000515312">
    <property type="component" value="Chromosome"/>
</dbReference>
<comment type="function">
    <text evidence="4">Catalyzes the dehydration of chorismate into 3-[(1-carboxyvinyl)oxy]benzoate, a step in the biosynthesis of menaquinone (MK, vitamin K2).</text>
</comment>
<dbReference type="UniPathway" id="UPA00079"/>